<evidence type="ECO:0000313" key="7">
    <source>
        <dbReference type="Proteomes" id="UP000245839"/>
    </source>
</evidence>
<keyword evidence="2 3" id="KW-0378">Hydrolase</keyword>
<accession>A0A2Y9B3P6</accession>
<dbReference type="InterPro" id="IPR000086">
    <property type="entry name" value="NUDIX_hydrolase_dom"/>
</dbReference>
<dbReference type="SUPFAM" id="SSF55811">
    <property type="entry name" value="Nudix"/>
    <property type="match status" value="1"/>
</dbReference>
<dbReference type="AlphaFoldDB" id="A0A2Y9B3P6"/>
<sequence>MERPKLGALAVVPRDGSVLLVKRGKAPNKGMWGFPGGHVEWGETGLEAAARELWEETGVEARARRYLGCIDVIERQAGAVAWHYMLVAVLCDWVDGEPVAADDAEEARWVDPGGMDGLWLSANVDRVVRWIPKT</sequence>
<evidence type="ECO:0000259" key="4">
    <source>
        <dbReference type="PROSITE" id="PS51462"/>
    </source>
</evidence>
<keyword evidence="7" id="KW-1185">Reference proteome</keyword>
<dbReference type="EMBL" id="UETC01000012">
    <property type="protein sequence ID" value="SSA50108.1"/>
    <property type="molecule type" value="Genomic_DNA"/>
</dbReference>
<dbReference type="PANTHER" id="PTHR43736">
    <property type="entry name" value="ADP-RIBOSE PYROPHOSPHATASE"/>
    <property type="match status" value="1"/>
</dbReference>
<dbReference type="Proteomes" id="UP000251571">
    <property type="component" value="Unassembled WGS sequence"/>
</dbReference>
<feature type="domain" description="Nudix hydrolase" evidence="4">
    <location>
        <begin position="1"/>
        <end position="133"/>
    </location>
</feature>
<dbReference type="Gene3D" id="3.90.79.10">
    <property type="entry name" value="Nucleoside Triphosphate Pyrophosphohydrolase"/>
    <property type="match status" value="1"/>
</dbReference>
<dbReference type="CDD" id="cd04673">
    <property type="entry name" value="NUDIX_ADPRase"/>
    <property type="match status" value="1"/>
</dbReference>
<dbReference type="PROSITE" id="PS51462">
    <property type="entry name" value="NUDIX"/>
    <property type="match status" value="1"/>
</dbReference>
<dbReference type="OrthoDB" id="9761969at2"/>
<dbReference type="PANTHER" id="PTHR43736:SF1">
    <property type="entry name" value="DIHYDRONEOPTERIN TRIPHOSPHATE DIPHOSPHATASE"/>
    <property type="match status" value="1"/>
</dbReference>
<dbReference type="GO" id="GO:0016787">
    <property type="term" value="F:hydrolase activity"/>
    <property type="evidence" value="ECO:0007669"/>
    <property type="project" value="UniProtKB-KW"/>
</dbReference>
<dbReference type="RefSeq" id="WP_109565730.1">
    <property type="nucleotide sequence ID" value="NZ_QGDJ01000012.1"/>
</dbReference>
<dbReference type="PRINTS" id="PR00502">
    <property type="entry name" value="NUDIXFAMILY"/>
</dbReference>
<evidence type="ECO:0000313" key="8">
    <source>
        <dbReference type="Proteomes" id="UP000251571"/>
    </source>
</evidence>
<gene>
    <name evidence="5" type="ORF">BCF38_11217</name>
    <name evidence="6" type="ORF">SAMN05421539_11217</name>
</gene>
<dbReference type="InterPro" id="IPR020084">
    <property type="entry name" value="NUDIX_hydrolase_CS"/>
</dbReference>
<evidence type="ECO:0000256" key="2">
    <source>
        <dbReference type="ARBA" id="ARBA00022801"/>
    </source>
</evidence>
<dbReference type="Pfam" id="PF00293">
    <property type="entry name" value="NUDIX"/>
    <property type="match status" value="1"/>
</dbReference>
<dbReference type="InterPro" id="IPR015797">
    <property type="entry name" value="NUDIX_hydrolase-like_dom_sf"/>
</dbReference>
<evidence type="ECO:0000256" key="1">
    <source>
        <dbReference type="ARBA" id="ARBA00001946"/>
    </source>
</evidence>
<organism evidence="6 8">
    <name type="scientific">Jannaschia seohaensis</name>
    <dbReference type="NCBI Taxonomy" id="475081"/>
    <lineage>
        <taxon>Bacteria</taxon>
        <taxon>Pseudomonadati</taxon>
        <taxon>Pseudomonadota</taxon>
        <taxon>Alphaproteobacteria</taxon>
        <taxon>Rhodobacterales</taxon>
        <taxon>Roseobacteraceae</taxon>
        <taxon>Jannaschia</taxon>
    </lineage>
</organism>
<evidence type="ECO:0000256" key="3">
    <source>
        <dbReference type="RuleBase" id="RU003476"/>
    </source>
</evidence>
<evidence type="ECO:0000313" key="5">
    <source>
        <dbReference type="EMBL" id="PWJ14394.1"/>
    </source>
</evidence>
<dbReference type="PROSITE" id="PS00893">
    <property type="entry name" value="NUDIX_BOX"/>
    <property type="match status" value="1"/>
</dbReference>
<dbReference type="EMBL" id="QGDJ01000012">
    <property type="protein sequence ID" value="PWJ14394.1"/>
    <property type="molecule type" value="Genomic_DNA"/>
</dbReference>
<proteinExistence type="inferred from homology"/>
<evidence type="ECO:0000313" key="6">
    <source>
        <dbReference type="EMBL" id="SSA50108.1"/>
    </source>
</evidence>
<reference evidence="6 8" key="1">
    <citation type="submission" date="2016-10" db="EMBL/GenBank/DDBJ databases">
        <authorList>
            <person name="Cai Z."/>
        </authorList>
    </citation>
    <scope>NUCLEOTIDE SEQUENCE [LARGE SCALE GENOMIC DNA]</scope>
    <source>
        <strain evidence="6 8">DSM 25227</strain>
    </source>
</reference>
<protein>
    <submittedName>
        <fullName evidence="5">ADP-ribose pyrophosphatase YjhB (NUDIX family)</fullName>
    </submittedName>
    <submittedName>
        <fullName evidence="6">ADP-ribose pyrophosphatase YjhB, NUDIX family</fullName>
    </submittedName>
</protein>
<dbReference type="Proteomes" id="UP000245839">
    <property type="component" value="Unassembled WGS sequence"/>
</dbReference>
<comment type="cofactor">
    <cofactor evidence="1">
        <name>Mg(2+)</name>
        <dbReference type="ChEBI" id="CHEBI:18420"/>
    </cofactor>
</comment>
<name>A0A2Y9B3P6_9RHOB</name>
<dbReference type="InterPro" id="IPR020476">
    <property type="entry name" value="Nudix_hydrolase"/>
</dbReference>
<reference evidence="5 7" key="2">
    <citation type="submission" date="2018-03" db="EMBL/GenBank/DDBJ databases">
        <title>Genomic Encyclopedia of Archaeal and Bacterial Type Strains, Phase II (KMG-II): from individual species to whole genera.</title>
        <authorList>
            <person name="Goeker M."/>
        </authorList>
    </citation>
    <scope>NUCLEOTIDE SEQUENCE [LARGE SCALE GENOMIC DNA]</scope>
    <source>
        <strain evidence="5 7">DSM 25227</strain>
    </source>
</reference>
<comment type="similarity">
    <text evidence="3">Belongs to the Nudix hydrolase family.</text>
</comment>